<evidence type="ECO:0000256" key="3">
    <source>
        <dbReference type="ARBA" id="ARBA00022989"/>
    </source>
</evidence>
<comment type="caution">
    <text evidence="6">The sequence shown here is derived from an EMBL/GenBank/DDBJ whole genome shotgun (WGS) entry which is preliminary data.</text>
</comment>
<evidence type="ECO:0000313" key="6">
    <source>
        <dbReference type="EMBL" id="KIX90408.1"/>
    </source>
</evidence>
<evidence type="ECO:0000256" key="4">
    <source>
        <dbReference type="ARBA" id="ARBA00023136"/>
    </source>
</evidence>
<evidence type="ECO:0008006" key="8">
    <source>
        <dbReference type="Google" id="ProtNLM"/>
    </source>
</evidence>
<evidence type="ECO:0000313" key="7">
    <source>
        <dbReference type="Proteomes" id="UP000032366"/>
    </source>
</evidence>
<evidence type="ECO:0000256" key="1">
    <source>
        <dbReference type="ARBA" id="ARBA00004651"/>
    </source>
</evidence>
<accession>A0ABR5C6R7</accession>
<comment type="subcellular location">
    <subcellularLocation>
        <location evidence="1">Cell membrane</location>
        <topology evidence="1">Multi-pass membrane protein</topology>
    </subcellularLocation>
</comment>
<sequence length="262" mass="30932">MAMLREILIWFVLLVFSIINSISVALGHDTLFNISLWLSWVLVAVMTVIIVVIRLFRKSIRAKYRFEQDIADDLNLEPNAYFFQLPLYIIADQKMPVYGVEKITFTPTYFNYLHRFISLFGFSSLYSTYVISESNEVKIVLINPFSLRYQYNVYLNNEYIGIFEMKRLFKDKGIKQQLPYVFKSREQQYFFNNDYMSAITTISDANDNVVFQANRSFMDFSKSSQTQQRGEKHNVTLYDSEQCIELLLALYIQAMINKHTQK</sequence>
<keyword evidence="7" id="KW-1185">Reference proteome</keyword>
<dbReference type="Proteomes" id="UP000032366">
    <property type="component" value="Unassembled WGS sequence"/>
</dbReference>
<proteinExistence type="predicted"/>
<reference evidence="6 7" key="1">
    <citation type="submission" date="2015-01" db="EMBL/GenBank/DDBJ databases">
        <authorList>
            <person name="Guo J."/>
        </authorList>
    </citation>
    <scope>NUCLEOTIDE SEQUENCE [LARGE SCALE GENOMIC DNA]</scope>
    <source>
        <strain evidence="6 7">DSM 22147</strain>
    </source>
</reference>
<gene>
    <name evidence="6" type="ORF">TP70_07845</name>
</gene>
<evidence type="ECO:0000256" key="2">
    <source>
        <dbReference type="ARBA" id="ARBA00022692"/>
    </source>
</evidence>
<evidence type="ECO:0000256" key="5">
    <source>
        <dbReference type="SAM" id="Phobius"/>
    </source>
</evidence>
<name>A0ABR5C6R7_9STAP</name>
<keyword evidence="2 5" id="KW-0812">Transmembrane</keyword>
<dbReference type="InterPro" id="IPR036640">
    <property type="entry name" value="ABC1_TM_sf"/>
</dbReference>
<dbReference type="SUPFAM" id="SSF90123">
    <property type="entry name" value="ABC transporter transmembrane region"/>
    <property type="match status" value="1"/>
</dbReference>
<keyword evidence="4 5" id="KW-0472">Membrane</keyword>
<keyword evidence="3 5" id="KW-1133">Transmembrane helix</keyword>
<protein>
    <recommendedName>
        <fullName evidence="8">DUF58 domain-containing protein</fullName>
    </recommendedName>
</protein>
<dbReference type="EMBL" id="JXWY01000044">
    <property type="protein sequence ID" value="KIX90408.1"/>
    <property type="molecule type" value="Genomic_DNA"/>
</dbReference>
<organism evidence="6 7">
    <name type="scientific">Staphylococcus microti</name>
    <dbReference type="NCBI Taxonomy" id="569857"/>
    <lineage>
        <taxon>Bacteria</taxon>
        <taxon>Bacillati</taxon>
        <taxon>Bacillota</taxon>
        <taxon>Bacilli</taxon>
        <taxon>Bacillales</taxon>
        <taxon>Staphylococcaceae</taxon>
        <taxon>Staphylococcus</taxon>
    </lineage>
</organism>
<feature type="transmembrane region" description="Helical" evidence="5">
    <location>
        <begin position="37"/>
        <end position="56"/>
    </location>
</feature>